<evidence type="ECO:0000256" key="1">
    <source>
        <dbReference type="SAM" id="MobiDB-lite"/>
    </source>
</evidence>
<sequence>MNMKKKVRFQEQPTLNWQNRAAVAKEMTPLMEITKDLLSFSFTQDRRWDSSVSPTTPPQAQSSPQIKQTSSSSTLSDDLLQLFLGENSTSISPGASSSVGVGMNDKSSKSKKQNYSPPLIPIRKESIN</sequence>
<keyword evidence="3" id="KW-1185">Reference proteome</keyword>
<dbReference type="AlphaFoldDB" id="A0A1E7EMA7"/>
<dbReference type="InParanoid" id="A0A1E7EMA7"/>
<evidence type="ECO:0000313" key="2">
    <source>
        <dbReference type="EMBL" id="OEU06977.1"/>
    </source>
</evidence>
<reference evidence="2 3" key="1">
    <citation type="submission" date="2016-09" db="EMBL/GenBank/DDBJ databases">
        <title>Extensive genetic diversity and differential bi-allelic expression allows diatom success in the polar Southern Ocean.</title>
        <authorList>
            <consortium name="DOE Joint Genome Institute"/>
            <person name="Mock T."/>
            <person name="Otillar R.P."/>
            <person name="Strauss J."/>
            <person name="Dupont C."/>
            <person name="Frickenhaus S."/>
            <person name="Maumus F."/>
            <person name="Mcmullan M."/>
            <person name="Sanges R."/>
            <person name="Schmutz J."/>
            <person name="Toseland A."/>
            <person name="Valas R."/>
            <person name="Veluchamy A."/>
            <person name="Ward B.J."/>
            <person name="Allen A."/>
            <person name="Barry K."/>
            <person name="Falciatore A."/>
            <person name="Ferrante M."/>
            <person name="Fortunato A.E."/>
            <person name="Gloeckner G."/>
            <person name="Gruber A."/>
            <person name="Hipkin R."/>
            <person name="Janech M."/>
            <person name="Kroth P."/>
            <person name="Leese F."/>
            <person name="Lindquist E."/>
            <person name="Lyon B.R."/>
            <person name="Martin J."/>
            <person name="Mayer C."/>
            <person name="Parker M."/>
            <person name="Quesneville H."/>
            <person name="Raymond J."/>
            <person name="Uhlig C."/>
            <person name="Valentin K.U."/>
            <person name="Worden A.Z."/>
            <person name="Armbrust E.V."/>
            <person name="Bowler C."/>
            <person name="Green B."/>
            <person name="Moulton V."/>
            <person name="Van Oosterhout C."/>
            <person name="Grigoriev I."/>
        </authorList>
    </citation>
    <scope>NUCLEOTIDE SEQUENCE [LARGE SCALE GENOMIC DNA]</scope>
    <source>
        <strain evidence="2 3">CCMP1102</strain>
    </source>
</reference>
<organism evidence="2 3">
    <name type="scientific">Fragilariopsis cylindrus CCMP1102</name>
    <dbReference type="NCBI Taxonomy" id="635003"/>
    <lineage>
        <taxon>Eukaryota</taxon>
        <taxon>Sar</taxon>
        <taxon>Stramenopiles</taxon>
        <taxon>Ochrophyta</taxon>
        <taxon>Bacillariophyta</taxon>
        <taxon>Bacillariophyceae</taxon>
        <taxon>Bacillariophycidae</taxon>
        <taxon>Bacillariales</taxon>
        <taxon>Bacillariaceae</taxon>
        <taxon>Fragilariopsis</taxon>
    </lineage>
</organism>
<proteinExistence type="predicted"/>
<dbReference type="Proteomes" id="UP000095751">
    <property type="component" value="Unassembled WGS sequence"/>
</dbReference>
<feature type="compositionally biased region" description="Polar residues" evidence="1">
    <location>
        <begin position="90"/>
        <end position="99"/>
    </location>
</feature>
<dbReference type="KEGG" id="fcy:FRACYDRAFT_252609"/>
<feature type="region of interest" description="Disordered" evidence="1">
    <location>
        <begin position="90"/>
        <end position="128"/>
    </location>
</feature>
<accession>A0A1E7EMA7</accession>
<feature type="region of interest" description="Disordered" evidence="1">
    <location>
        <begin position="47"/>
        <end position="74"/>
    </location>
</feature>
<dbReference type="EMBL" id="KV784394">
    <property type="protein sequence ID" value="OEU06977.1"/>
    <property type="molecule type" value="Genomic_DNA"/>
</dbReference>
<feature type="compositionally biased region" description="Low complexity" evidence="1">
    <location>
        <begin position="50"/>
        <end position="74"/>
    </location>
</feature>
<name>A0A1E7EMA7_9STRA</name>
<protein>
    <submittedName>
        <fullName evidence="2">Uncharacterized protein</fullName>
    </submittedName>
</protein>
<evidence type="ECO:0000313" key="3">
    <source>
        <dbReference type="Proteomes" id="UP000095751"/>
    </source>
</evidence>
<gene>
    <name evidence="2" type="ORF">FRACYDRAFT_252609</name>
</gene>